<dbReference type="OrthoDB" id="445357at2759"/>
<feature type="compositionally biased region" description="Basic residues" evidence="1">
    <location>
        <begin position="272"/>
        <end position="282"/>
    </location>
</feature>
<evidence type="ECO:0000313" key="4">
    <source>
        <dbReference type="Proteomes" id="UP000324585"/>
    </source>
</evidence>
<gene>
    <name evidence="3" type="ORF">FVE85_7211</name>
</gene>
<organism evidence="3 4">
    <name type="scientific">Porphyridium purpureum</name>
    <name type="common">Red alga</name>
    <name type="synonym">Porphyridium cruentum</name>
    <dbReference type="NCBI Taxonomy" id="35688"/>
    <lineage>
        <taxon>Eukaryota</taxon>
        <taxon>Rhodophyta</taxon>
        <taxon>Bangiophyceae</taxon>
        <taxon>Porphyridiales</taxon>
        <taxon>Porphyridiaceae</taxon>
        <taxon>Porphyridium</taxon>
    </lineage>
</organism>
<dbReference type="Pfam" id="PF02037">
    <property type="entry name" value="SAP"/>
    <property type="match status" value="1"/>
</dbReference>
<feature type="compositionally biased region" description="Acidic residues" evidence="1">
    <location>
        <begin position="251"/>
        <end position="267"/>
    </location>
</feature>
<feature type="region of interest" description="Disordered" evidence="1">
    <location>
        <begin position="192"/>
        <end position="212"/>
    </location>
</feature>
<keyword evidence="3" id="KW-0547">Nucleotide-binding</keyword>
<reference evidence="4" key="1">
    <citation type="journal article" date="2019" name="Nat. Commun.">
        <title>Expansion of phycobilisome linker gene families in mesophilic red algae.</title>
        <authorList>
            <person name="Lee J."/>
            <person name="Kim D."/>
            <person name="Bhattacharya D."/>
            <person name="Yoon H.S."/>
        </authorList>
    </citation>
    <scope>NUCLEOTIDE SEQUENCE [LARGE SCALE GENOMIC DNA]</scope>
    <source>
        <strain evidence="4">CCMP 1328</strain>
    </source>
</reference>
<comment type="caution">
    <text evidence="3">The sequence shown here is derived from an EMBL/GenBank/DDBJ whole genome shotgun (WGS) entry which is preliminary data.</text>
</comment>
<keyword evidence="3" id="KW-0347">Helicase</keyword>
<feature type="domain" description="SAP" evidence="2">
    <location>
        <begin position="309"/>
        <end position="343"/>
    </location>
</feature>
<keyword evidence="4" id="KW-1185">Reference proteome</keyword>
<evidence type="ECO:0000256" key="1">
    <source>
        <dbReference type="SAM" id="MobiDB-lite"/>
    </source>
</evidence>
<evidence type="ECO:0000259" key="2">
    <source>
        <dbReference type="PROSITE" id="PS50800"/>
    </source>
</evidence>
<keyword evidence="3" id="KW-0378">Hydrolase</keyword>
<dbReference type="InterPro" id="IPR003034">
    <property type="entry name" value="SAP_dom"/>
</dbReference>
<dbReference type="GO" id="GO:0004386">
    <property type="term" value="F:helicase activity"/>
    <property type="evidence" value="ECO:0007669"/>
    <property type="project" value="UniProtKB-KW"/>
</dbReference>
<protein>
    <submittedName>
        <fullName evidence="3">ATP-dependent DNA helicase 2 subunit KU70</fullName>
    </submittedName>
</protein>
<sequence>MEGVAFVAGACGGAPSGRAVLRGTQGGVPLSRGAATVRMSAGASNRRRYEFSSASAETAAPLKFSDQAQMGELVKFRAAQQKKYLEDYQKIMHGQAAQVAIGSVVADPAASERVAQYMDAQKRIAADALEKKKLWEAQMQKLKTPAPKPAPKSAHVAVPKAAPAAAVAPAAPATAPVDAEPKQVAEKLVSVSTSEAQATKDTKSAGAASQKSSGIDIGSVMNKFIDDIRSSRKAQEDDIIKPRTLISLTDSDIDSSSDLESSSDMESDGASKKKGKKNKNKGSKLEKKGFGTKKSGEFDLVELAKSKKLKSLTIAKLKSILEQNNLSTEGKKRDLVERLTVHLESSSHGKSTQTIHWIRKHRISGVELSVRTTNSIELGVSCTSSVPPRCLQLKFGAIELVRTVTRLVYRPIEAIIDMSLNVYEGVAHGALNQCSSAMPVFIGLPHINLDRCTCFGTFTRQFVQKQP</sequence>
<feature type="region of interest" description="Disordered" evidence="1">
    <location>
        <begin position="251"/>
        <end position="288"/>
    </location>
</feature>
<evidence type="ECO:0000313" key="3">
    <source>
        <dbReference type="EMBL" id="KAA8499626.1"/>
    </source>
</evidence>
<dbReference type="EMBL" id="VRMN01000001">
    <property type="protein sequence ID" value="KAA8499626.1"/>
    <property type="molecule type" value="Genomic_DNA"/>
</dbReference>
<accession>A0A5J4Z7E5</accession>
<dbReference type="Gene3D" id="1.10.720.30">
    <property type="entry name" value="SAP domain"/>
    <property type="match status" value="1"/>
</dbReference>
<dbReference type="AlphaFoldDB" id="A0A5J4Z7E5"/>
<keyword evidence="3" id="KW-0067">ATP-binding</keyword>
<dbReference type="Proteomes" id="UP000324585">
    <property type="component" value="Unassembled WGS sequence"/>
</dbReference>
<dbReference type="PROSITE" id="PS50800">
    <property type="entry name" value="SAP"/>
    <property type="match status" value="1"/>
</dbReference>
<dbReference type="InterPro" id="IPR036361">
    <property type="entry name" value="SAP_dom_sf"/>
</dbReference>
<name>A0A5J4Z7E5_PORPP</name>
<dbReference type="SUPFAM" id="SSF68906">
    <property type="entry name" value="SAP domain"/>
    <property type="match status" value="1"/>
</dbReference>
<proteinExistence type="predicted"/>
<dbReference type="SMART" id="SM00513">
    <property type="entry name" value="SAP"/>
    <property type="match status" value="1"/>
</dbReference>